<evidence type="ECO:0000256" key="3">
    <source>
        <dbReference type="ARBA" id="ARBA00023125"/>
    </source>
</evidence>
<keyword evidence="5" id="KW-0539">Nucleus</keyword>
<dbReference type="InterPro" id="IPR003441">
    <property type="entry name" value="NAC-dom"/>
</dbReference>
<keyword evidence="2" id="KW-0805">Transcription regulation</keyword>
<name>A0A8J5G9F6_ZINOF</name>
<comment type="caution">
    <text evidence="8">The sequence shown here is derived from an EMBL/GenBank/DDBJ whole genome shotgun (WGS) entry which is preliminary data.</text>
</comment>
<reference evidence="8 9" key="1">
    <citation type="submission" date="2020-08" db="EMBL/GenBank/DDBJ databases">
        <title>Plant Genome Project.</title>
        <authorList>
            <person name="Zhang R.-G."/>
        </authorList>
    </citation>
    <scope>NUCLEOTIDE SEQUENCE [LARGE SCALE GENOMIC DNA]</scope>
    <source>
        <tissue evidence="8">Rhizome</tissue>
    </source>
</reference>
<feature type="domain" description="NAC" evidence="7">
    <location>
        <begin position="4"/>
        <end position="161"/>
    </location>
</feature>
<dbReference type="PANTHER" id="PTHR31744:SF79">
    <property type="entry name" value="NAC DOMAIN-CONTAINING PROTEIN"/>
    <property type="match status" value="1"/>
</dbReference>
<keyword evidence="9" id="KW-1185">Reference proteome</keyword>
<evidence type="ECO:0000259" key="7">
    <source>
        <dbReference type="PROSITE" id="PS51005"/>
    </source>
</evidence>
<evidence type="ECO:0000256" key="6">
    <source>
        <dbReference type="SAM" id="MobiDB-lite"/>
    </source>
</evidence>
<evidence type="ECO:0000256" key="1">
    <source>
        <dbReference type="ARBA" id="ARBA00004123"/>
    </source>
</evidence>
<feature type="region of interest" description="Disordered" evidence="6">
    <location>
        <begin position="70"/>
        <end position="94"/>
    </location>
</feature>
<dbReference type="EMBL" id="JACMSC010000010">
    <property type="protein sequence ID" value="KAG6502881.1"/>
    <property type="molecule type" value="Genomic_DNA"/>
</dbReference>
<evidence type="ECO:0000313" key="8">
    <source>
        <dbReference type="EMBL" id="KAG6502881.1"/>
    </source>
</evidence>
<dbReference type="Pfam" id="PF02365">
    <property type="entry name" value="NAM"/>
    <property type="match status" value="1"/>
</dbReference>
<evidence type="ECO:0000256" key="5">
    <source>
        <dbReference type="ARBA" id="ARBA00023242"/>
    </source>
</evidence>
<keyword evidence="3" id="KW-0238">DNA-binding</keyword>
<accession>A0A8J5G9F6</accession>
<dbReference type="OrthoDB" id="1880352at2759"/>
<comment type="subcellular location">
    <subcellularLocation>
        <location evidence="1">Nucleus</location>
    </subcellularLocation>
</comment>
<dbReference type="PROSITE" id="PS51005">
    <property type="entry name" value="NAC"/>
    <property type="match status" value="1"/>
</dbReference>
<evidence type="ECO:0000256" key="2">
    <source>
        <dbReference type="ARBA" id="ARBA00023015"/>
    </source>
</evidence>
<sequence>MELDLPGFRFHPTEEELLDFYLKGVVQGKKLQLEIITTIHLYRYDPWDLPGLAKIGEKEWYFYVPRDRKQANGGGRPSRTTERGFWKATGSDRPVRSAADPKRLIGLKKTLVYYEGRAPRGTKTDWVMNEYRLPDPPTANNSVNPPPPPKEGIVLCKIYRKATSMKELEQRAAAMEVAAPTVSPSHNCESVTESWPDWSIDESFQLKSLEFLEDVIVLGNREAAAAAAALVDEEEEVVVDTSATAVSRKPSLPELEVPKPNGLEWLQDPFLTQLRSPWMVELCSPSYATILNF</sequence>
<dbReference type="GO" id="GO:0006355">
    <property type="term" value="P:regulation of DNA-templated transcription"/>
    <property type="evidence" value="ECO:0007669"/>
    <property type="project" value="InterPro"/>
</dbReference>
<keyword evidence="4" id="KW-0804">Transcription</keyword>
<dbReference type="Proteomes" id="UP000734854">
    <property type="component" value="Unassembled WGS sequence"/>
</dbReference>
<dbReference type="GO" id="GO:0005634">
    <property type="term" value="C:nucleus"/>
    <property type="evidence" value="ECO:0007669"/>
    <property type="project" value="UniProtKB-SubCell"/>
</dbReference>
<dbReference type="PANTHER" id="PTHR31744">
    <property type="entry name" value="PROTEIN CUP-SHAPED COTYLEDON 2-RELATED"/>
    <property type="match status" value="1"/>
</dbReference>
<gene>
    <name evidence="8" type="ORF">ZIOFF_035170</name>
</gene>
<protein>
    <recommendedName>
        <fullName evidence="7">NAC domain-containing protein</fullName>
    </recommendedName>
</protein>
<dbReference type="GO" id="GO:0003677">
    <property type="term" value="F:DNA binding"/>
    <property type="evidence" value="ECO:0007669"/>
    <property type="project" value="UniProtKB-KW"/>
</dbReference>
<dbReference type="FunFam" id="2.170.150.80:FF:000010">
    <property type="entry name" value="NAC domain-containing protein 67-like"/>
    <property type="match status" value="1"/>
</dbReference>
<organism evidence="8 9">
    <name type="scientific">Zingiber officinale</name>
    <name type="common">Ginger</name>
    <name type="synonym">Amomum zingiber</name>
    <dbReference type="NCBI Taxonomy" id="94328"/>
    <lineage>
        <taxon>Eukaryota</taxon>
        <taxon>Viridiplantae</taxon>
        <taxon>Streptophyta</taxon>
        <taxon>Embryophyta</taxon>
        <taxon>Tracheophyta</taxon>
        <taxon>Spermatophyta</taxon>
        <taxon>Magnoliopsida</taxon>
        <taxon>Liliopsida</taxon>
        <taxon>Zingiberales</taxon>
        <taxon>Zingiberaceae</taxon>
        <taxon>Zingiber</taxon>
    </lineage>
</organism>
<evidence type="ECO:0000256" key="4">
    <source>
        <dbReference type="ARBA" id="ARBA00023163"/>
    </source>
</evidence>
<evidence type="ECO:0000313" key="9">
    <source>
        <dbReference type="Proteomes" id="UP000734854"/>
    </source>
</evidence>
<dbReference type="AlphaFoldDB" id="A0A8J5G9F6"/>
<proteinExistence type="predicted"/>